<evidence type="ECO:0000256" key="1">
    <source>
        <dbReference type="ARBA" id="ARBA00022630"/>
    </source>
</evidence>
<dbReference type="CDD" id="cd04730">
    <property type="entry name" value="NPD_like"/>
    <property type="match status" value="1"/>
</dbReference>
<dbReference type="GO" id="GO:0018580">
    <property type="term" value="F:nitronate monooxygenase activity"/>
    <property type="evidence" value="ECO:0007669"/>
    <property type="project" value="InterPro"/>
</dbReference>
<dbReference type="Pfam" id="PF03060">
    <property type="entry name" value="NMO"/>
    <property type="match status" value="2"/>
</dbReference>
<evidence type="ECO:0000256" key="3">
    <source>
        <dbReference type="ARBA" id="ARBA00023002"/>
    </source>
</evidence>
<keyword evidence="2" id="KW-0288">FMN</keyword>
<dbReference type="AlphaFoldDB" id="A0A2G9YUD7"/>
<gene>
    <name evidence="4" type="ORF">COX37_01675</name>
</gene>
<name>A0A2G9YUD7_9BACT</name>
<proteinExistence type="predicted"/>
<dbReference type="InterPro" id="IPR004136">
    <property type="entry name" value="NMO"/>
</dbReference>
<keyword evidence="3" id="KW-0560">Oxidoreductase</keyword>
<dbReference type="EMBL" id="PCRO01000021">
    <property type="protein sequence ID" value="PIP22874.1"/>
    <property type="molecule type" value="Genomic_DNA"/>
</dbReference>
<organism evidence="4 5">
    <name type="scientific">Candidatus Nealsonbacteria bacterium CG23_combo_of_CG06-09_8_20_14_all_39_17</name>
    <dbReference type="NCBI Taxonomy" id="1974722"/>
    <lineage>
        <taxon>Bacteria</taxon>
        <taxon>Candidatus Nealsoniibacteriota</taxon>
    </lineage>
</organism>
<evidence type="ECO:0000313" key="5">
    <source>
        <dbReference type="Proteomes" id="UP000229976"/>
    </source>
</evidence>
<accession>A0A2G9YUD7</accession>
<protein>
    <submittedName>
        <fullName evidence="4">Enoyl-[acyl-carrier-protein] reductase FabK</fullName>
    </submittedName>
</protein>
<dbReference type="InterPro" id="IPR013785">
    <property type="entry name" value="Aldolase_TIM"/>
</dbReference>
<evidence type="ECO:0000313" key="4">
    <source>
        <dbReference type="EMBL" id="PIP22874.1"/>
    </source>
</evidence>
<dbReference type="PANTHER" id="PTHR32332:SF20">
    <property type="entry name" value="2-NITROPROPANE DIOXYGENASE-LIKE PROTEIN"/>
    <property type="match status" value="1"/>
</dbReference>
<dbReference type="PANTHER" id="PTHR32332">
    <property type="entry name" value="2-NITROPROPANE DIOXYGENASE"/>
    <property type="match status" value="1"/>
</dbReference>
<dbReference type="SUPFAM" id="SSF51412">
    <property type="entry name" value="Inosine monophosphate dehydrogenase (IMPDH)"/>
    <property type="match status" value="1"/>
</dbReference>
<keyword evidence="1" id="KW-0285">Flavoprotein</keyword>
<reference evidence="4 5" key="1">
    <citation type="submission" date="2017-09" db="EMBL/GenBank/DDBJ databases">
        <title>Depth-based differentiation of microbial function through sediment-hosted aquifers and enrichment of novel symbionts in the deep terrestrial subsurface.</title>
        <authorList>
            <person name="Probst A.J."/>
            <person name="Ladd B."/>
            <person name="Jarett J.K."/>
            <person name="Geller-Mcgrath D.E."/>
            <person name="Sieber C.M."/>
            <person name="Emerson J.B."/>
            <person name="Anantharaman K."/>
            <person name="Thomas B.C."/>
            <person name="Malmstrom R."/>
            <person name="Stieglmeier M."/>
            <person name="Klingl A."/>
            <person name="Woyke T."/>
            <person name="Ryan C.M."/>
            <person name="Banfield J.F."/>
        </authorList>
    </citation>
    <scope>NUCLEOTIDE SEQUENCE [LARGE SCALE GENOMIC DNA]</scope>
    <source>
        <strain evidence="4">CG23_combo_of_CG06-09_8_20_14_all_39_17</strain>
    </source>
</reference>
<dbReference type="Gene3D" id="3.20.20.70">
    <property type="entry name" value="Aldolase class I"/>
    <property type="match status" value="1"/>
</dbReference>
<sequence>MFENNKLTKLLDIKYPIIQGGMAGVSESILVSAVSNAGGLGVIGSGFFPSKWLEEEIKKTKELTDKPFGVNLLLQNLAAADLLKVIIKERIKVVFTGGGNPLPIFPYLQVAGIKIIPVVPFSRLAKKMEDNGADAVVVEGTESGGHIGEDTTFCLIPQTKEKLKGIPLVAAGGIYDGKTAAAALILGADGFQMGTRFLASKECQVHENYKKAIIDAIDEDIVPVARFTGHPLRMLKNALTEKVKELEAKNPFPEEIKAEKYAGSRAETGNIDQSPLLCGICAGGIKEIKTCQEIIDDIVKGIEEAVRTASEKLL</sequence>
<evidence type="ECO:0000256" key="2">
    <source>
        <dbReference type="ARBA" id="ARBA00022643"/>
    </source>
</evidence>
<dbReference type="Proteomes" id="UP000229976">
    <property type="component" value="Unassembled WGS sequence"/>
</dbReference>
<comment type="caution">
    <text evidence="4">The sequence shown here is derived from an EMBL/GenBank/DDBJ whole genome shotgun (WGS) entry which is preliminary data.</text>
</comment>